<dbReference type="PANTHER" id="PTHR30146:SF154">
    <property type="entry name" value="TRANSCRIPTION REGULATOR, MEMBER OF GALR FAMILY"/>
    <property type="match status" value="1"/>
</dbReference>
<dbReference type="PROSITE" id="PS50949">
    <property type="entry name" value="HTH_GNTR"/>
    <property type="match status" value="1"/>
</dbReference>
<dbReference type="Proteomes" id="UP000426246">
    <property type="component" value="Chromosome"/>
</dbReference>
<dbReference type="InterPro" id="IPR001761">
    <property type="entry name" value="Peripla_BP/Lac1_sug-bd_dom"/>
</dbReference>
<dbReference type="InterPro" id="IPR036390">
    <property type="entry name" value="WH_DNA-bd_sf"/>
</dbReference>
<dbReference type="SMART" id="SM00345">
    <property type="entry name" value="HTH_GNTR"/>
    <property type="match status" value="1"/>
</dbReference>
<organism evidence="5 6">
    <name type="scientific">Paenibacillus psychroresistens</name>
    <dbReference type="NCBI Taxonomy" id="1778678"/>
    <lineage>
        <taxon>Bacteria</taxon>
        <taxon>Bacillati</taxon>
        <taxon>Bacillota</taxon>
        <taxon>Bacilli</taxon>
        <taxon>Bacillales</taxon>
        <taxon>Paenibacillaceae</taxon>
        <taxon>Paenibacillus</taxon>
    </lineage>
</organism>
<dbReference type="CDD" id="cd06267">
    <property type="entry name" value="PBP1_LacI_sugar_binding-like"/>
    <property type="match status" value="1"/>
</dbReference>
<sequence length="367" mass="41345">MTVTYAFEKIMQDIRTRILSREWTTSTRLPSSREFAQYYGASVNTVEKAIKELTTEGLLKRDSRRGTYIETGIVSQGMHNHSGLVAAFVIGIENPQWSSALRGIEDVLHTYGFHLLTSSDESNFDKLETLVKGAISKKIDGVIMCPILEHGQEGRNQRICRLIQDSGIKAVFLDRYLYEQNIPYVTSDNAAGAYKLTKQLIDKGHRRILFIRNSNLSTFNERLLGFKQALSDSGIEYSDEWDVLIPTQYEDFGNEFALYSSTFERKMKEINFTAVFTANDQIAEAAIKAFEQLGYKIPQDVSMVTYDSANINLRLKYDLVGATQPFYEMGQLAAKQILNLIEGKDTQVVFGQICKSVINPGSSIASV</sequence>
<dbReference type="SUPFAM" id="SSF53822">
    <property type="entry name" value="Periplasmic binding protein-like I"/>
    <property type="match status" value="1"/>
</dbReference>
<protein>
    <submittedName>
        <fullName evidence="5">GntR family transcriptional regulator</fullName>
    </submittedName>
</protein>
<dbReference type="CDD" id="cd07377">
    <property type="entry name" value="WHTH_GntR"/>
    <property type="match status" value="1"/>
</dbReference>
<feature type="domain" description="HTH gntR-type" evidence="4">
    <location>
        <begin position="4"/>
        <end position="72"/>
    </location>
</feature>
<evidence type="ECO:0000256" key="2">
    <source>
        <dbReference type="ARBA" id="ARBA00023125"/>
    </source>
</evidence>
<dbReference type="Pfam" id="PF00392">
    <property type="entry name" value="GntR"/>
    <property type="match status" value="1"/>
</dbReference>
<dbReference type="PANTHER" id="PTHR30146">
    <property type="entry name" value="LACI-RELATED TRANSCRIPTIONAL REPRESSOR"/>
    <property type="match status" value="1"/>
</dbReference>
<keyword evidence="3" id="KW-0804">Transcription</keyword>
<dbReference type="EMBL" id="CP034235">
    <property type="protein sequence ID" value="QGQ93924.1"/>
    <property type="molecule type" value="Genomic_DNA"/>
</dbReference>
<dbReference type="Pfam" id="PF00532">
    <property type="entry name" value="Peripla_BP_1"/>
    <property type="match status" value="1"/>
</dbReference>
<evidence type="ECO:0000256" key="1">
    <source>
        <dbReference type="ARBA" id="ARBA00023015"/>
    </source>
</evidence>
<keyword evidence="2" id="KW-0238">DNA-binding</keyword>
<evidence type="ECO:0000313" key="5">
    <source>
        <dbReference type="EMBL" id="QGQ93924.1"/>
    </source>
</evidence>
<evidence type="ECO:0000256" key="3">
    <source>
        <dbReference type="ARBA" id="ARBA00023163"/>
    </source>
</evidence>
<dbReference type="RefSeq" id="WP_155698921.1">
    <property type="nucleotide sequence ID" value="NZ_CP034235.1"/>
</dbReference>
<dbReference type="InterPro" id="IPR036388">
    <property type="entry name" value="WH-like_DNA-bd_sf"/>
</dbReference>
<dbReference type="InterPro" id="IPR028082">
    <property type="entry name" value="Peripla_BP_I"/>
</dbReference>
<evidence type="ECO:0000259" key="4">
    <source>
        <dbReference type="PROSITE" id="PS50949"/>
    </source>
</evidence>
<dbReference type="OrthoDB" id="9813468at2"/>
<keyword evidence="1" id="KW-0805">Transcription regulation</keyword>
<evidence type="ECO:0000313" key="6">
    <source>
        <dbReference type="Proteomes" id="UP000426246"/>
    </source>
</evidence>
<dbReference type="GO" id="GO:0003700">
    <property type="term" value="F:DNA-binding transcription factor activity"/>
    <property type="evidence" value="ECO:0007669"/>
    <property type="project" value="InterPro"/>
</dbReference>
<dbReference type="KEGG" id="ppsc:EHS13_02895"/>
<dbReference type="Gene3D" id="1.10.10.10">
    <property type="entry name" value="Winged helix-like DNA-binding domain superfamily/Winged helix DNA-binding domain"/>
    <property type="match status" value="1"/>
</dbReference>
<name>A0A6B8RDV8_9BACL</name>
<dbReference type="GO" id="GO:0000976">
    <property type="term" value="F:transcription cis-regulatory region binding"/>
    <property type="evidence" value="ECO:0007669"/>
    <property type="project" value="TreeGrafter"/>
</dbReference>
<gene>
    <name evidence="5" type="ORF">EHS13_02895</name>
</gene>
<accession>A0A6B8RDV8</accession>
<dbReference type="SUPFAM" id="SSF46785">
    <property type="entry name" value="Winged helix' DNA-binding domain"/>
    <property type="match status" value="1"/>
</dbReference>
<dbReference type="InterPro" id="IPR000524">
    <property type="entry name" value="Tscrpt_reg_HTH_GntR"/>
</dbReference>
<reference evidence="6" key="1">
    <citation type="submission" date="2018-11" db="EMBL/GenBank/DDBJ databases">
        <title>Complete genome sequence of Paenibacillus sp. ML311-T8.</title>
        <authorList>
            <person name="Nam Y.-D."/>
            <person name="Kang J."/>
            <person name="Chung W.-H."/>
            <person name="Park Y.S."/>
        </authorList>
    </citation>
    <scope>NUCLEOTIDE SEQUENCE [LARGE SCALE GENOMIC DNA]</scope>
    <source>
        <strain evidence="6">ML311-T8</strain>
    </source>
</reference>
<dbReference type="Gene3D" id="3.40.50.2300">
    <property type="match status" value="2"/>
</dbReference>
<keyword evidence="6" id="KW-1185">Reference proteome</keyword>
<proteinExistence type="predicted"/>
<dbReference type="AlphaFoldDB" id="A0A6B8RDV8"/>